<evidence type="ECO:0000313" key="1">
    <source>
        <dbReference type="EMBL" id="TRW72306.1"/>
    </source>
</evidence>
<proteinExistence type="predicted"/>
<dbReference type="Proteomes" id="UP000317167">
    <property type="component" value="Unassembled WGS sequence"/>
</dbReference>
<sequence>MMVLLELKKIKRTGLIPAFLMGGLLAAGVPVLNMFFRSDIYLSLPDTPLQILLKSNWQMMAMLNILLIISGACLMYYSEFLDNAIQKMKSLPIKESNIYLWKAAILASMYLIVLVIEAGILSFIISYWFSFYPNFEIELLKNFGFLFLMGLPSILLALLIASLFKNMWFSLGIGVVAVFMGTVLSSQSFILSLFPFAMPLQTLGEVDSNQVVIYIYVALIEITIIALVEWLILIIRRKVE</sequence>
<protein>
    <submittedName>
        <fullName evidence="1">ABC transporter permease</fullName>
    </submittedName>
</protein>
<dbReference type="Pfam" id="PF12730">
    <property type="entry name" value="ABC2_membrane_4"/>
    <property type="match status" value="1"/>
</dbReference>
<gene>
    <name evidence="1" type="ORF">FNJ53_12290</name>
</gene>
<comment type="caution">
    <text evidence="1">The sequence shown here is derived from an EMBL/GenBank/DDBJ whole genome shotgun (WGS) entry which is preliminary data.</text>
</comment>
<dbReference type="EMBL" id="VJWV01000017">
    <property type="protein sequence ID" value="TRW72306.1"/>
    <property type="molecule type" value="Genomic_DNA"/>
</dbReference>
<evidence type="ECO:0000313" key="2">
    <source>
        <dbReference type="Proteomes" id="UP000317167"/>
    </source>
</evidence>
<name>A0A552YYN2_9LACT</name>
<dbReference type="AlphaFoldDB" id="A0A552YYN2"/>
<reference evidence="1 2" key="1">
    <citation type="submission" date="2019-07" db="EMBL/GenBank/DDBJ databases">
        <title>Draft genome of 7 Lactococcus lactis strains isolated from an artisanal cheese production.</title>
        <authorList>
            <person name="Biolcati F."/>
            <person name="Bottero M.T."/>
            <person name="Dalmasso A."/>
            <person name="Mcauliffe O."/>
        </authorList>
    </citation>
    <scope>NUCLEOTIDE SEQUENCE [LARGE SCALE GENOMIC DNA]</scope>
    <source>
        <strain evidence="1 2">MRS45.2</strain>
    </source>
</reference>
<organism evidence="1 2">
    <name type="scientific">Lactococcus lactis</name>
    <dbReference type="NCBI Taxonomy" id="1358"/>
    <lineage>
        <taxon>Bacteria</taxon>
        <taxon>Bacillati</taxon>
        <taxon>Bacillota</taxon>
        <taxon>Bacilli</taxon>
        <taxon>Lactobacillales</taxon>
        <taxon>Streptococcaceae</taxon>
        <taxon>Lactococcus</taxon>
    </lineage>
</organism>
<accession>A0A552YYN2</accession>